<evidence type="ECO:0000259" key="1">
    <source>
        <dbReference type="PROSITE" id="PS51782"/>
    </source>
</evidence>
<proteinExistence type="predicted"/>
<dbReference type="Gene3D" id="3.40.190.10">
    <property type="entry name" value="Periplasmic binding protein-like II"/>
    <property type="match status" value="2"/>
</dbReference>
<feature type="domain" description="LysM" evidence="1">
    <location>
        <begin position="28"/>
        <end position="79"/>
    </location>
</feature>
<dbReference type="PANTHER" id="PTHR35936">
    <property type="entry name" value="MEMBRANE-BOUND LYTIC MUREIN TRANSGLYCOSYLASE F"/>
    <property type="match status" value="1"/>
</dbReference>
<dbReference type="Gene3D" id="3.10.350.10">
    <property type="entry name" value="LysM domain"/>
    <property type="match status" value="1"/>
</dbReference>
<name>A0A3B0S3W8_9ZZZZ</name>
<accession>A0A3B0S3W8</accession>
<protein>
    <recommendedName>
        <fullName evidence="1">LysM domain-containing protein</fullName>
    </recommendedName>
</protein>
<gene>
    <name evidence="2" type="ORF">MNBD_ALPHA07-1688</name>
</gene>
<dbReference type="PROSITE" id="PS51782">
    <property type="entry name" value="LYSM"/>
    <property type="match status" value="1"/>
</dbReference>
<dbReference type="InterPro" id="IPR036779">
    <property type="entry name" value="LysM_dom_sf"/>
</dbReference>
<organism evidence="2">
    <name type="scientific">hydrothermal vent metagenome</name>
    <dbReference type="NCBI Taxonomy" id="652676"/>
    <lineage>
        <taxon>unclassified sequences</taxon>
        <taxon>metagenomes</taxon>
        <taxon>ecological metagenomes</taxon>
    </lineage>
</organism>
<dbReference type="InterPro" id="IPR018392">
    <property type="entry name" value="LysM"/>
</dbReference>
<dbReference type="EMBL" id="UOEG01000128">
    <property type="protein sequence ID" value="VAV95068.1"/>
    <property type="molecule type" value="Genomic_DNA"/>
</dbReference>
<dbReference type="SUPFAM" id="SSF53850">
    <property type="entry name" value="Periplasmic binding protein-like II"/>
    <property type="match status" value="1"/>
</dbReference>
<evidence type="ECO:0000313" key="2">
    <source>
        <dbReference type="EMBL" id="VAV95068.1"/>
    </source>
</evidence>
<dbReference type="CDD" id="cd00118">
    <property type="entry name" value="LysM"/>
    <property type="match status" value="1"/>
</dbReference>
<reference evidence="2" key="1">
    <citation type="submission" date="2018-06" db="EMBL/GenBank/DDBJ databases">
        <authorList>
            <person name="Zhirakovskaya E."/>
        </authorList>
    </citation>
    <scope>NUCLEOTIDE SEQUENCE</scope>
</reference>
<dbReference type="AlphaFoldDB" id="A0A3B0S3W8"/>
<sequence>MKSMLGLFATTAAATVFAAAAYAAECNTTYTVKAGDTLASVAAAHYEGDKSKSSLIYYNNQKIISGSDLQVVEGMVLEIPCSLEDLIPDSTPLQDASAEMKLLTGGNNAPFTDQNWPGQGIITELVNAAMEETPAPVSFSITWEDNWSKHLFPLLDSQKYDMGFPWFRPDCENDPGNEICQNFHFSDPVMNLLIMLYVRNGNAFAYDNDEDIWGKTVCYSEGYFNRQLDGDGRKWLEKGLVTLVKAEATEDCFKLLALGDVDAVATNAVAGAKTVKEMGFDGSVSTLSRPFAEQSLHVVISKKNWRGTTHLFRINSGLAALKASGRYNQIIFRHLTLFENSLKR</sequence>
<dbReference type="PANTHER" id="PTHR35936:SF25">
    <property type="entry name" value="ABC TRANSPORTER SUBSTRATE-BINDING PROTEIN"/>
    <property type="match status" value="1"/>
</dbReference>